<name>A0A2P2PG48_RHIMU</name>
<accession>A0A2P2PG48</accession>
<protein>
    <submittedName>
        <fullName evidence="1">Uncharacterized protein</fullName>
    </submittedName>
</protein>
<reference evidence="1" key="1">
    <citation type="submission" date="2018-02" db="EMBL/GenBank/DDBJ databases">
        <title>Rhizophora mucronata_Transcriptome.</title>
        <authorList>
            <person name="Meera S.P."/>
            <person name="Sreeshan A."/>
            <person name="Augustine A."/>
        </authorList>
    </citation>
    <scope>NUCLEOTIDE SEQUENCE</scope>
    <source>
        <tissue evidence="1">Leaf</tissue>
    </source>
</reference>
<organism evidence="1">
    <name type="scientific">Rhizophora mucronata</name>
    <name type="common">Asiatic mangrove</name>
    <dbReference type="NCBI Taxonomy" id="61149"/>
    <lineage>
        <taxon>Eukaryota</taxon>
        <taxon>Viridiplantae</taxon>
        <taxon>Streptophyta</taxon>
        <taxon>Embryophyta</taxon>
        <taxon>Tracheophyta</taxon>
        <taxon>Spermatophyta</taxon>
        <taxon>Magnoliopsida</taxon>
        <taxon>eudicotyledons</taxon>
        <taxon>Gunneridae</taxon>
        <taxon>Pentapetalae</taxon>
        <taxon>rosids</taxon>
        <taxon>fabids</taxon>
        <taxon>Malpighiales</taxon>
        <taxon>Rhizophoraceae</taxon>
        <taxon>Rhizophora</taxon>
    </lineage>
</organism>
<proteinExistence type="predicted"/>
<dbReference type="AlphaFoldDB" id="A0A2P2PG48"/>
<sequence>MDLLLLFLLPPPLLSPSLPLCIEVYLQFQLQFISLGAARLLLFVKG</sequence>
<dbReference type="EMBL" id="GGEC01073256">
    <property type="protein sequence ID" value="MBX53740.1"/>
    <property type="molecule type" value="Transcribed_RNA"/>
</dbReference>
<evidence type="ECO:0000313" key="1">
    <source>
        <dbReference type="EMBL" id="MBX53740.1"/>
    </source>
</evidence>